<evidence type="ECO:0000313" key="13">
    <source>
        <dbReference type="Proteomes" id="UP000015480"/>
    </source>
</evidence>
<evidence type="ECO:0000259" key="11">
    <source>
        <dbReference type="PROSITE" id="PS50929"/>
    </source>
</evidence>
<dbReference type="InterPro" id="IPR036640">
    <property type="entry name" value="ABC1_TM_sf"/>
</dbReference>
<dbReference type="InterPro" id="IPR027417">
    <property type="entry name" value="P-loop_NTPase"/>
</dbReference>
<dbReference type="PROSITE" id="PS50893">
    <property type="entry name" value="ABC_TRANSPORTER_2"/>
    <property type="match status" value="1"/>
</dbReference>
<dbReference type="OrthoDB" id="9808328at2"/>
<keyword evidence="2 9" id="KW-0812">Transmembrane</keyword>
<proteinExistence type="predicted"/>
<name>S5Y3D7_PARAH</name>
<reference evidence="12 13" key="1">
    <citation type="journal article" date="2014" name="BMC Genomics">
        <title>Architecture and functions of a multipartite genome of the methylotrophic bacterium Paracoccus aminophilus JCM 7686, containing primary and secondary chromids.</title>
        <authorList>
            <person name="Dziewit L."/>
            <person name="Czarnecki J."/>
            <person name="Wibberg D."/>
            <person name="Radlinska M."/>
            <person name="Mrozek P."/>
            <person name="Szymczak M."/>
            <person name="Schluter A."/>
            <person name="Puhler A."/>
            <person name="Bartosik D."/>
        </authorList>
    </citation>
    <scope>NUCLEOTIDE SEQUENCE [LARGE SCALE GENOMIC DNA]</scope>
    <source>
        <strain evidence="12">JCM 7686</strain>
    </source>
</reference>
<dbReference type="SUPFAM" id="SSF52540">
    <property type="entry name" value="P-loop containing nucleoside triphosphate hydrolases"/>
    <property type="match status" value="1"/>
</dbReference>
<feature type="transmembrane region" description="Helical" evidence="9">
    <location>
        <begin position="184"/>
        <end position="203"/>
    </location>
</feature>
<evidence type="ECO:0000313" key="12">
    <source>
        <dbReference type="EMBL" id="AGT10265.1"/>
    </source>
</evidence>
<dbReference type="SUPFAM" id="SSF90123">
    <property type="entry name" value="ABC transporter transmembrane region"/>
    <property type="match status" value="1"/>
</dbReference>
<feature type="domain" description="ABC transmembrane type-1" evidence="11">
    <location>
        <begin position="45"/>
        <end position="320"/>
    </location>
</feature>
<dbReference type="KEGG" id="pami:JCM7686_3229"/>
<keyword evidence="4 12" id="KW-0067">ATP-binding</keyword>
<dbReference type="AlphaFoldDB" id="S5Y3D7"/>
<dbReference type="PROSITE" id="PS00211">
    <property type="entry name" value="ABC_TRANSPORTER_1"/>
    <property type="match status" value="1"/>
</dbReference>
<feature type="transmembrane region" description="Helical" evidence="9">
    <location>
        <begin position="35"/>
        <end position="60"/>
    </location>
</feature>
<evidence type="ECO:0000256" key="6">
    <source>
        <dbReference type="ARBA" id="ARBA00023136"/>
    </source>
</evidence>
<dbReference type="InterPro" id="IPR017871">
    <property type="entry name" value="ABC_transporter-like_CS"/>
</dbReference>
<dbReference type="InterPro" id="IPR011527">
    <property type="entry name" value="ABC1_TM_dom"/>
</dbReference>
<evidence type="ECO:0000256" key="7">
    <source>
        <dbReference type="ARBA" id="ARBA00024725"/>
    </source>
</evidence>
<keyword evidence="6 9" id="KW-0472">Membrane</keyword>
<keyword evidence="3" id="KW-0547">Nucleotide-binding</keyword>
<dbReference type="GO" id="GO:0005524">
    <property type="term" value="F:ATP binding"/>
    <property type="evidence" value="ECO:0007669"/>
    <property type="project" value="UniProtKB-KW"/>
</dbReference>
<gene>
    <name evidence="12" type="ORF">JCM7686_3229</name>
</gene>
<dbReference type="PANTHER" id="PTHR43394:SF1">
    <property type="entry name" value="ATP-BINDING CASSETTE SUB-FAMILY B MEMBER 10, MITOCHONDRIAL"/>
    <property type="match status" value="1"/>
</dbReference>
<dbReference type="PROSITE" id="PS50929">
    <property type="entry name" value="ABC_TM1F"/>
    <property type="match status" value="1"/>
</dbReference>
<feature type="domain" description="ABC transporter" evidence="10">
    <location>
        <begin position="361"/>
        <end position="605"/>
    </location>
</feature>
<dbReference type="InterPro" id="IPR003439">
    <property type="entry name" value="ABC_transporter-like_ATP-bd"/>
</dbReference>
<keyword evidence="13" id="KW-1185">Reference proteome</keyword>
<evidence type="ECO:0000256" key="9">
    <source>
        <dbReference type="SAM" id="Phobius"/>
    </source>
</evidence>
<dbReference type="Gene3D" id="3.40.50.300">
    <property type="entry name" value="P-loop containing nucleotide triphosphate hydrolases"/>
    <property type="match status" value="1"/>
</dbReference>
<evidence type="ECO:0000259" key="10">
    <source>
        <dbReference type="PROSITE" id="PS50893"/>
    </source>
</evidence>
<dbReference type="EC" id="3.6.3.-" evidence="12"/>
<dbReference type="EMBL" id="CP006650">
    <property type="protein sequence ID" value="AGT10265.1"/>
    <property type="molecule type" value="Genomic_DNA"/>
</dbReference>
<dbReference type="eggNOG" id="COG1132">
    <property type="taxonomic scope" value="Bacteria"/>
</dbReference>
<feature type="transmembrane region" description="Helical" evidence="9">
    <location>
        <begin position="270"/>
        <end position="292"/>
    </location>
</feature>
<dbReference type="FunFam" id="3.40.50.300:FF:000218">
    <property type="entry name" value="Multidrug ABC transporter ATP-binding protein"/>
    <property type="match status" value="1"/>
</dbReference>
<comment type="subcellular location">
    <subcellularLocation>
        <location evidence="1">Cell membrane</location>
        <topology evidence="1">Multi-pass membrane protein</topology>
    </subcellularLocation>
</comment>
<protein>
    <submittedName>
        <fullName evidence="12">ABC transporter, ATP-binding protein</fullName>
        <ecNumber evidence="12">3.6.3.-</ecNumber>
    </submittedName>
</protein>
<dbReference type="InterPro" id="IPR003593">
    <property type="entry name" value="AAA+_ATPase"/>
</dbReference>
<dbReference type="Proteomes" id="UP000015480">
    <property type="component" value="Chromosome"/>
</dbReference>
<evidence type="ECO:0000256" key="2">
    <source>
        <dbReference type="ARBA" id="ARBA00022692"/>
    </source>
</evidence>
<dbReference type="InterPro" id="IPR039421">
    <property type="entry name" value="Type_1_exporter"/>
</dbReference>
<dbReference type="Gene3D" id="1.20.1560.10">
    <property type="entry name" value="ABC transporter type 1, transmembrane domain"/>
    <property type="match status" value="1"/>
</dbReference>
<dbReference type="STRING" id="1367847.JCM7686_3229"/>
<dbReference type="RefSeq" id="WP_020951901.1">
    <property type="nucleotide sequence ID" value="NC_022041.1"/>
</dbReference>
<dbReference type="GO" id="GO:0005886">
    <property type="term" value="C:plasma membrane"/>
    <property type="evidence" value="ECO:0007669"/>
    <property type="project" value="UniProtKB-SubCell"/>
</dbReference>
<dbReference type="GO" id="GO:0015421">
    <property type="term" value="F:ABC-type oligopeptide transporter activity"/>
    <property type="evidence" value="ECO:0007669"/>
    <property type="project" value="TreeGrafter"/>
</dbReference>
<dbReference type="FunFam" id="1.20.1560.10:FF:000070">
    <property type="entry name" value="Multidrug ABC transporter ATP-binding protein"/>
    <property type="match status" value="1"/>
</dbReference>
<comment type="function">
    <text evidence="7">Part of an ABC transporter complex. Transmembrane domains (TMD) form a pore in the inner membrane and the ATP-binding domain (NBD) is responsible for energy generation.</text>
</comment>
<keyword evidence="5 9" id="KW-1133">Transmembrane helix</keyword>
<dbReference type="GO" id="GO:0016887">
    <property type="term" value="F:ATP hydrolysis activity"/>
    <property type="evidence" value="ECO:0007669"/>
    <property type="project" value="InterPro"/>
</dbReference>
<dbReference type="Pfam" id="PF00005">
    <property type="entry name" value="ABC_tran"/>
    <property type="match status" value="1"/>
</dbReference>
<dbReference type="PANTHER" id="PTHR43394">
    <property type="entry name" value="ATP-DEPENDENT PERMEASE MDL1, MITOCHONDRIAL"/>
    <property type="match status" value="1"/>
</dbReference>
<sequence>MFSWFESRLNPYPNEAPQMAPRGMWRFILHYAKGALPWMAVMSTCSALIAVAEVVLFGYLGDLVNRLSNADRTGFWQEEGSRLMLMAAILLIGLPLLQILFSLVMHQTLMGNFPQRIRWQAHRYLLRQSMSYFQDEFAGRIATKLMQTSLAVREVAMKFMDVMVYVGVYFIGALILAATTDPWLAVPFAGWGVLYGLLLWWIIPRIAHVSETQANARAVMTGRVVDSYTNITTVKLFSHSAREEAYVRESMDEFLGSVHAQMRLASIQNVSLSTLNSLLTGVVTALGLYLWLIGKVEVGAVAVAIPLALRLGNMSHWIMWEFAGLFENIGTVRDGIGSLALPRMVTDAPDAKPLQRGPGEVRFDHVTFRYRSDVEDAPKVVLNDLDLTLRAGERIGLVGRSGAGKSTLINLLLRFHDIDQGKITIDGQDISRVTQESLRAAIGVVTQDNSLLHRSVRDNIAYGRPDASEAEIVEAARSAEAWEFIQTLVDSRGRRGLDAHVGERGVKLSGGQRQRIAIARVLLKDAPILVLDEATSALDSEVEAAIQQQLVRLMEGKTVIAIAHRLSTIAQMDRLIVMDGGRIVEEGSHEALLAQGGIYARLWSRQSGGFLAADAFDALAEPAGAGEGAGPEPEARERAEA</sequence>
<dbReference type="HOGENOM" id="CLU_000604_84_5_5"/>
<accession>S5Y3D7</accession>
<feature type="region of interest" description="Disordered" evidence="8">
    <location>
        <begin position="622"/>
        <end position="641"/>
    </location>
</feature>
<feature type="transmembrane region" description="Helical" evidence="9">
    <location>
        <begin position="159"/>
        <end position="178"/>
    </location>
</feature>
<feature type="transmembrane region" description="Helical" evidence="9">
    <location>
        <begin position="80"/>
        <end position="104"/>
    </location>
</feature>
<evidence type="ECO:0000256" key="1">
    <source>
        <dbReference type="ARBA" id="ARBA00004651"/>
    </source>
</evidence>
<organism evidence="12 13">
    <name type="scientific">Paracoccus aminophilus JCM 7686</name>
    <dbReference type="NCBI Taxonomy" id="1367847"/>
    <lineage>
        <taxon>Bacteria</taxon>
        <taxon>Pseudomonadati</taxon>
        <taxon>Pseudomonadota</taxon>
        <taxon>Alphaproteobacteria</taxon>
        <taxon>Rhodobacterales</taxon>
        <taxon>Paracoccaceae</taxon>
        <taxon>Paracoccus</taxon>
    </lineage>
</organism>
<dbReference type="CDD" id="cd07346">
    <property type="entry name" value="ABC_6TM_exporters"/>
    <property type="match status" value="1"/>
</dbReference>
<evidence type="ECO:0000256" key="5">
    <source>
        <dbReference type="ARBA" id="ARBA00022989"/>
    </source>
</evidence>
<evidence type="ECO:0000256" key="4">
    <source>
        <dbReference type="ARBA" id="ARBA00022840"/>
    </source>
</evidence>
<evidence type="ECO:0000256" key="8">
    <source>
        <dbReference type="SAM" id="MobiDB-lite"/>
    </source>
</evidence>
<evidence type="ECO:0000256" key="3">
    <source>
        <dbReference type="ARBA" id="ARBA00022741"/>
    </source>
</evidence>
<dbReference type="Pfam" id="PF00664">
    <property type="entry name" value="ABC_membrane"/>
    <property type="match status" value="1"/>
</dbReference>
<keyword evidence="12" id="KW-0378">Hydrolase</keyword>
<dbReference type="PATRIC" id="fig|1367847.3.peg.3255"/>
<dbReference type="SMART" id="SM00382">
    <property type="entry name" value="AAA"/>
    <property type="match status" value="1"/>
</dbReference>